<dbReference type="EMBL" id="KZ680210">
    <property type="protein sequence ID" value="PTB67822.1"/>
    <property type="molecule type" value="Genomic_DNA"/>
</dbReference>
<protein>
    <submittedName>
        <fullName evidence="2">Uncharacterized protein</fullName>
    </submittedName>
</protein>
<evidence type="ECO:0000313" key="2">
    <source>
        <dbReference type="EMBL" id="PTB67822.1"/>
    </source>
</evidence>
<feature type="signal peptide" evidence="1">
    <location>
        <begin position="1"/>
        <end position="17"/>
    </location>
</feature>
<dbReference type="Proteomes" id="UP000241546">
    <property type="component" value="Unassembled WGS sequence"/>
</dbReference>
<proteinExistence type="predicted"/>
<evidence type="ECO:0000313" key="3">
    <source>
        <dbReference type="Proteomes" id="UP000241546"/>
    </source>
</evidence>
<organism evidence="2 3">
    <name type="scientific">Trichoderma citrinoviride</name>
    <dbReference type="NCBI Taxonomy" id="58853"/>
    <lineage>
        <taxon>Eukaryota</taxon>
        <taxon>Fungi</taxon>
        <taxon>Dikarya</taxon>
        <taxon>Ascomycota</taxon>
        <taxon>Pezizomycotina</taxon>
        <taxon>Sordariomycetes</taxon>
        <taxon>Hypocreomycetidae</taxon>
        <taxon>Hypocreales</taxon>
        <taxon>Hypocreaceae</taxon>
        <taxon>Trichoderma</taxon>
    </lineage>
</organism>
<dbReference type="GeneID" id="36601425"/>
<dbReference type="OrthoDB" id="4900627at2759"/>
<name>A0A2T4BEQ9_9HYPO</name>
<evidence type="ECO:0000256" key="1">
    <source>
        <dbReference type="SAM" id="SignalP"/>
    </source>
</evidence>
<sequence>MKFSSFAIFAVAALVKADPAPSPAPAPAPSPAPGLFDDISTFITGAAGKVSSFVDNVHSNWDEGLSKGHAVNSAIDSIFASDEPSKVIASLTSEAAPLFSSLSSVAATATGAAASSVSADISKLSASLASETSRAAAAASSRSKDAAPAQTGFLAMGALMGGAAVLANM</sequence>
<keyword evidence="1" id="KW-0732">Signal</keyword>
<dbReference type="RefSeq" id="XP_024751142.1">
    <property type="nucleotide sequence ID" value="XM_024893307.1"/>
</dbReference>
<reference evidence="3" key="1">
    <citation type="submission" date="2016-07" db="EMBL/GenBank/DDBJ databases">
        <title>Multiple horizontal gene transfer events from other fungi enriched the ability of initially mycotrophic Trichoderma (Ascomycota) to feed on dead plant biomass.</title>
        <authorList>
            <consortium name="DOE Joint Genome Institute"/>
            <person name="Atanasova L."/>
            <person name="Chenthamara K."/>
            <person name="Zhang J."/>
            <person name="Grujic M."/>
            <person name="Henrissat B."/>
            <person name="Kuo A."/>
            <person name="Aerts A."/>
            <person name="Salamov A."/>
            <person name="Lipzen A."/>
            <person name="Labutti K."/>
            <person name="Barry K."/>
            <person name="Miao Y."/>
            <person name="Rahimi M.J."/>
            <person name="Shen Q."/>
            <person name="Grigoriev I.V."/>
            <person name="Kubicek C.P."/>
            <person name="Druzhinina I.S."/>
        </authorList>
    </citation>
    <scope>NUCLEOTIDE SEQUENCE [LARGE SCALE GENOMIC DNA]</scope>
    <source>
        <strain evidence="3">TUCIM 6016</strain>
    </source>
</reference>
<accession>A0A2T4BEQ9</accession>
<feature type="chain" id="PRO_5015686012" evidence="1">
    <location>
        <begin position="18"/>
        <end position="169"/>
    </location>
</feature>
<gene>
    <name evidence="2" type="ORF">BBK36DRAFT_1139348</name>
</gene>
<dbReference type="AlphaFoldDB" id="A0A2T4BEQ9"/>
<keyword evidence="3" id="KW-1185">Reference proteome</keyword>